<dbReference type="Proteomes" id="UP000235145">
    <property type="component" value="Unassembled WGS sequence"/>
</dbReference>
<gene>
    <name evidence="1" type="ORF">LSAT_V11C500252830</name>
</gene>
<organism evidence="1 2">
    <name type="scientific">Lactuca sativa</name>
    <name type="common">Garden lettuce</name>
    <dbReference type="NCBI Taxonomy" id="4236"/>
    <lineage>
        <taxon>Eukaryota</taxon>
        <taxon>Viridiplantae</taxon>
        <taxon>Streptophyta</taxon>
        <taxon>Embryophyta</taxon>
        <taxon>Tracheophyta</taxon>
        <taxon>Spermatophyta</taxon>
        <taxon>Magnoliopsida</taxon>
        <taxon>eudicotyledons</taxon>
        <taxon>Gunneridae</taxon>
        <taxon>Pentapetalae</taxon>
        <taxon>asterids</taxon>
        <taxon>campanulids</taxon>
        <taxon>Asterales</taxon>
        <taxon>Asteraceae</taxon>
        <taxon>Cichorioideae</taxon>
        <taxon>Cichorieae</taxon>
        <taxon>Lactucinae</taxon>
        <taxon>Lactuca</taxon>
    </lineage>
</organism>
<evidence type="ECO:0000313" key="1">
    <source>
        <dbReference type="EMBL" id="KAJ0207078.1"/>
    </source>
</evidence>
<protein>
    <submittedName>
        <fullName evidence="1">Uncharacterized protein</fullName>
    </submittedName>
</protein>
<sequence length="226" mass="26154">MGKAPAIKRCPAILMNRVKYQSLLKVLMERTTKIFFWCDGNKHEPAGYKAPSYDKAQTVLLDECVRDMEKGLTRGAMFMYADDFFGVEKTGAAIANLFLGAIETIGPIFINHTHALDIFRDNSQLELLKVAKTIFASHYIFLKRLWDCRESLATIIVLNSWRELLKNVDEKLGKMDYYEGSKTGEIYEKVAKFSVFIILIDPKMPKWLLIHIRMLLRFSMINHFME</sequence>
<keyword evidence="2" id="KW-1185">Reference proteome</keyword>
<proteinExistence type="predicted"/>
<name>A0A9R1VL76_LACSA</name>
<dbReference type="EMBL" id="NBSK02000005">
    <property type="protein sequence ID" value="KAJ0207078.1"/>
    <property type="molecule type" value="Genomic_DNA"/>
</dbReference>
<evidence type="ECO:0000313" key="2">
    <source>
        <dbReference type="Proteomes" id="UP000235145"/>
    </source>
</evidence>
<comment type="caution">
    <text evidence="1">The sequence shown here is derived from an EMBL/GenBank/DDBJ whole genome shotgun (WGS) entry which is preliminary data.</text>
</comment>
<accession>A0A9R1VL76</accession>
<dbReference type="AlphaFoldDB" id="A0A9R1VL76"/>
<reference evidence="1 2" key="1">
    <citation type="journal article" date="2017" name="Nat. Commun.">
        <title>Genome assembly with in vitro proximity ligation data and whole-genome triplication in lettuce.</title>
        <authorList>
            <person name="Reyes-Chin-Wo S."/>
            <person name="Wang Z."/>
            <person name="Yang X."/>
            <person name="Kozik A."/>
            <person name="Arikit S."/>
            <person name="Song C."/>
            <person name="Xia L."/>
            <person name="Froenicke L."/>
            <person name="Lavelle D.O."/>
            <person name="Truco M.J."/>
            <person name="Xia R."/>
            <person name="Zhu S."/>
            <person name="Xu C."/>
            <person name="Xu H."/>
            <person name="Xu X."/>
            <person name="Cox K."/>
            <person name="Korf I."/>
            <person name="Meyers B.C."/>
            <person name="Michelmore R.W."/>
        </authorList>
    </citation>
    <scope>NUCLEOTIDE SEQUENCE [LARGE SCALE GENOMIC DNA]</scope>
    <source>
        <strain evidence="2">cv. Salinas</strain>
        <tissue evidence="1">Seedlings</tissue>
    </source>
</reference>